<organism evidence="2 3">
    <name type="scientific">Ascosphaera apis ARSEF 7405</name>
    <dbReference type="NCBI Taxonomy" id="392613"/>
    <lineage>
        <taxon>Eukaryota</taxon>
        <taxon>Fungi</taxon>
        <taxon>Dikarya</taxon>
        <taxon>Ascomycota</taxon>
        <taxon>Pezizomycotina</taxon>
        <taxon>Eurotiomycetes</taxon>
        <taxon>Eurotiomycetidae</taxon>
        <taxon>Onygenales</taxon>
        <taxon>Ascosphaeraceae</taxon>
        <taxon>Ascosphaera</taxon>
    </lineage>
</organism>
<sequence length="342" mass="38186">MSPPFIKRSLPQYNFSSDSDSPPTPSPATRSKMANRQRICDQLLPADDHESDDEFAEQQQQQESHHSVDEHDLDLESDDEQPQPEQPEQQQQQQTSVPALSAQSAQPDIFTSPRKPHRALVDKELRDKGLVDVTIFTTDGQITCAGIKPYLVKMLEANNWQTRKVEFRQTAKKIKNIPTDGQIVSSTHNIAAIVCQSLGKPGDRVCTNCQAGDGPFTTCKVLENVAHGACANCQWSGGGHRCSLNPNNELNVTNKRHAPATPRTSKKMKLNACGKFKAMAKTIDKDTKTVKPPTREQLRCDKIPELEVLVHETTRIAEYFQSRLAHYKMIAAEDAIVFSDEE</sequence>
<comment type="caution">
    <text evidence="2">The sequence shown here is derived from an EMBL/GenBank/DDBJ whole genome shotgun (WGS) entry which is preliminary data.</text>
</comment>
<feature type="compositionally biased region" description="Acidic residues" evidence="1">
    <location>
        <begin position="71"/>
        <end position="82"/>
    </location>
</feature>
<dbReference type="AlphaFoldDB" id="A0A168CD75"/>
<evidence type="ECO:0000256" key="1">
    <source>
        <dbReference type="SAM" id="MobiDB-lite"/>
    </source>
</evidence>
<dbReference type="Proteomes" id="UP000242877">
    <property type="component" value="Unassembled WGS sequence"/>
</dbReference>
<evidence type="ECO:0000313" key="2">
    <source>
        <dbReference type="EMBL" id="KZZ96447.1"/>
    </source>
</evidence>
<dbReference type="VEuPathDB" id="FungiDB:AAP_01220"/>
<dbReference type="InterPro" id="IPR022190">
    <property type="entry name" value="DUF3716"/>
</dbReference>
<dbReference type="Pfam" id="PF12511">
    <property type="entry name" value="DUF3716"/>
    <property type="match status" value="1"/>
</dbReference>
<gene>
    <name evidence="2" type="ORF">AAP_01220</name>
</gene>
<reference evidence="2 3" key="1">
    <citation type="journal article" date="2016" name="Genome Biol. Evol.">
        <title>Divergent and convergent evolution of fungal pathogenicity.</title>
        <authorList>
            <person name="Shang Y."/>
            <person name="Xiao G."/>
            <person name="Zheng P."/>
            <person name="Cen K."/>
            <person name="Zhan S."/>
            <person name="Wang C."/>
        </authorList>
    </citation>
    <scope>NUCLEOTIDE SEQUENCE [LARGE SCALE GENOMIC DNA]</scope>
    <source>
        <strain evidence="2 3">ARSEF 7405</strain>
    </source>
</reference>
<proteinExistence type="predicted"/>
<keyword evidence="3" id="KW-1185">Reference proteome</keyword>
<feature type="compositionally biased region" description="Polar residues" evidence="1">
    <location>
        <begin position="95"/>
        <end position="106"/>
    </location>
</feature>
<evidence type="ECO:0000313" key="3">
    <source>
        <dbReference type="Proteomes" id="UP000242877"/>
    </source>
</evidence>
<protein>
    <submittedName>
        <fullName evidence="2">Uncharacterized protein</fullName>
    </submittedName>
</protein>
<feature type="region of interest" description="Disordered" evidence="1">
    <location>
        <begin position="1"/>
        <end position="116"/>
    </location>
</feature>
<accession>A0A168CD75</accession>
<dbReference type="OrthoDB" id="4188664at2759"/>
<dbReference type="EMBL" id="AZGZ01000003">
    <property type="protein sequence ID" value="KZZ96447.1"/>
    <property type="molecule type" value="Genomic_DNA"/>
</dbReference>
<name>A0A168CD75_9EURO</name>